<keyword evidence="6" id="KW-0804">Transcription</keyword>
<comment type="function">
    <text evidence="7">Sigma factors are initiation factors that promote the attachment of RNA polymerase to specific initiation sites and are then released. Sigma-S contributes to the protection against external stress, thus playing a role in cellular fitness and survival.</text>
</comment>
<evidence type="ECO:0000256" key="4">
    <source>
        <dbReference type="ARBA" id="ARBA00023082"/>
    </source>
</evidence>
<evidence type="ECO:0000256" key="3">
    <source>
        <dbReference type="ARBA" id="ARBA00023015"/>
    </source>
</evidence>
<dbReference type="Pfam" id="PF00196">
    <property type="entry name" value="GerE"/>
    <property type="match status" value="1"/>
</dbReference>
<dbReference type="InterPro" id="IPR013325">
    <property type="entry name" value="RNA_pol_sigma_r2"/>
</dbReference>
<dbReference type="RefSeq" id="WP_274152352.1">
    <property type="nucleotide sequence ID" value="NZ_CP117812.1"/>
</dbReference>
<dbReference type="InterPro" id="IPR014284">
    <property type="entry name" value="RNA_pol_sigma-70_dom"/>
</dbReference>
<dbReference type="Gene3D" id="1.10.1740.10">
    <property type="match status" value="1"/>
</dbReference>
<organism evidence="9 10">
    <name type="scientific">Lentisphaera profundi</name>
    <dbReference type="NCBI Taxonomy" id="1658616"/>
    <lineage>
        <taxon>Bacteria</taxon>
        <taxon>Pseudomonadati</taxon>
        <taxon>Lentisphaerota</taxon>
        <taxon>Lentisphaeria</taxon>
        <taxon>Lentisphaerales</taxon>
        <taxon>Lentisphaeraceae</taxon>
        <taxon>Lentisphaera</taxon>
    </lineage>
</organism>
<evidence type="ECO:0000256" key="7">
    <source>
        <dbReference type="ARBA" id="ARBA00024701"/>
    </source>
</evidence>
<proteinExistence type="inferred from homology"/>
<dbReference type="EMBL" id="CP117812">
    <property type="protein sequence ID" value="WDE97764.1"/>
    <property type="molecule type" value="Genomic_DNA"/>
</dbReference>
<keyword evidence="10" id="KW-1185">Reference proteome</keyword>
<protein>
    <recommendedName>
        <fullName evidence="2">RNA polymerase sigma factor SigS</fullName>
    </recommendedName>
</protein>
<dbReference type="PROSITE" id="PS00622">
    <property type="entry name" value="HTH_LUXR_1"/>
    <property type="match status" value="1"/>
</dbReference>
<name>A0ABY7VYH7_9BACT</name>
<keyword evidence="5" id="KW-0238">DNA-binding</keyword>
<sequence length="199" mass="23567">MSTSNDPWKTRITLLERIKQANNQDAWEDFCTYYQQYLYNILRRMNMDTSEAEDISQLVLLKMWNKLPSFELDKDRGKFRSWLATVVRNQAADYIKKKHREIPRLQSPSEDAAGLSLNSDLSQIITEEWESYLLKKAWNNITNEFDQVTLKGFEMLSKGMNVELIAEELKVKTSTVYAHKKRVKDRLKVEIRRLKNELL</sequence>
<dbReference type="InterPro" id="IPR016032">
    <property type="entry name" value="Sig_transdc_resp-reg_C-effctor"/>
</dbReference>
<dbReference type="NCBIfam" id="TIGR02937">
    <property type="entry name" value="sigma70-ECF"/>
    <property type="match status" value="1"/>
</dbReference>
<dbReference type="PANTHER" id="PTHR43133:SF8">
    <property type="entry name" value="RNA POLYMERASE SIGMA FACTOR HI_1459-RELATED"/>
    <property type="match status" value="1"/>
</dbReference>
<dbReference type="Pfam" id="PF04542">
    <property type="entry name" value="Sigma70_r2"/>
    <property type="match status" value="1"/>
</dbReference>
<evidence type="ECO:0000313" key="9">
    <source>
        <dbReference type="EMBL" id="WDE97764.1"/>
    </source>
</evidence>
<dbReference type="PANTHER" id="PTHR43133">
    <property type="entry name" value="RNA POLYMERASE ECF-TYPE SIGMA FACTO"/>
    <property type="match status" value="1"/>
</dbReference>
<feature type="domain" description="HTH luxR-type" evidence="8">
    <location>
        <begin position="159"/>
        <end position="186"/>
    </location>
</feature>
<dbReference type="InterPro" id="IPR036388">
    <property type="entry name" value="WH-like_DNA-bd_sf"/>
</dbReference>
<dbReference type="SUPFAM" id="SSF88946">
    <property type="entry name" value="Sigma2 domain of RNA polymerase sigma factors"/>
    <property type="match status" value="1"/>
</dbReference>
<gene>
    <name evidence="9" type="ORF">PQO03_18215</name>
</gene>
<comment type="similarity">
    <text evidence="1">Belongs to the sigma-70 factor family.</text>
</comment>
<evidence type="ECO:0000256" key="5">
    <source>
        <dbReference type="ARBA" id="ARBA00023125"/>
    </source>
</evidence>
<evidence type="ECO:0000259" key="8">
    <source>
        <dbReference type="PROSITE" id="PS00622"/>
    </source>
</evidence>
<evidence type="ECO:0000256" key="1">
    <source>
        <dbReference type="ARBA" id="ARBA00007788"/>
    </source>
</evidence>
<dbReference type="InterPro" id="IPR007627">
    <property type="entry name" value="RNA_pol_sigma70_r2"/>
</dbReference>
<dbReference type="Gene3D" id="1.10.10.10">
    <property type="entry name" value="Winged helix-like DNA-binding domain superfamily/Winged helix DNA-binding domain"/>
    <property type="match status" value="1"/>
</dbReference>
<dbReference type="SUPFAM" id="SSF46894">
    <property type="entry name" value="C-terminal effector domain of the bipartite response regulators"/>
    <property type="match status" value="1"/>
</dbReference>
<dbReference type="InterPro" id="IPR000792">
    <property type="entry name" value="Tscrpt_reg_LuxR_C"/>
</dbReference>
<evidence type="ECO:0000256" key="2">
    <source>
        <dbReference type="ARBA" id="ARBA00021245"/>
    </source>
</evidence>
<reference evidence="9 10" key="1">
    <citation type="submission" date="2023-02" db="EMBL/GenBank/DDBJ databases">
        <title>Genome sequence of Lentisphaera profundi SAORIC-696.</title>
        <authorList>
            <person name="Kim e."/>
            <person name="Cho J.-C."/>
            <person name="Choi A."/>
            <person name="Kang I."/>
        </authorList>
    </citation>
    <scope>NUCLEOTIDE SEQUENCE [LARGE SCALE GENOMIC DNA]</scope>
    <source>
        <strain evidence="9 10">SAORIC-696</strain>
    </source>
</reference>
<evidence type="ECO:0000313" key="10">
    <source>
        <dbReference type="Proteomes" id="UP001214250"/>
    </source>
</evidence>
<dbReference type="InterPro" id="IPR039425">
    <property type="entry name" value="RNA_pol_sigma-70-like"/>
</dbReference>
<dbReference type="Proteomes" id="UP001214250">
    <property type="component" value="Chromosome 2"/>
</dbReference>
<keyword evidence="4" id="KW-0731">Sigma factor</keyword>
<evidence type="ECO:0000256" key="6">
    <source>
        <dbReference type="ARBA" id="ARBA00023163"/>
    </source>
</evidence>
<keyword evidence="3" id="KW-0805">Transcription regulation</keyword>
<accession>A0ABY7VYH7</accession>